<accession>A0ABT9EIM3</accession>
<feature type="region of interest" description="Disordered" evidence="5">
    <location>
        <begin position="26"/>
        <end position="87"/>
    </location>
</feature>
<dbReference type="Pfam" id="PF07715">
    <property type="entry name" value="Plug"/>
    <property type="match status" value="1"/>
</dbReference>
<feature type="compositionally biased region" description="Polar residues" evidence="5">
    <location>
        <begin position="53"/>
        <end position="86"/>
    </location>
</feature>
<evidence type="ECO:0000256" key="6">
    <source>
        <dbReference type="SAM" id="SignalP"/>
    </source>
</evidence>
<proteinExistence type="inferred from homology"/>
<gene>
    <name evidence="9" type="ORF">Q5H91_06295</name>
</gene>
<keyword evidence="3" id="KW-0998">Cell outer membrane</keyword>
<evidence type="ECO:0000256" key="4">
    <source>
        <dbReference type="RuleBase" id="RU003357"/>
    </source>
</evidence>
<evidence type="ECO:0000313" key="9">
    <source>
        <dbReference type="EMBL" id="MDP1026814.1"/>
    </source>
</evidence>
<keyword evidence="2 4" id="KW-0472">Membrane</keyword>
<dbReference type="NCBIfam" id="TIGR01782">
    <property type="entry name" value="TonB-Xanth-Caul"/>
    <property type="match status" value="1"/>
</dbReference>
<dbReference type="EMBL" id="JAUUDS010000002">
    <property type="protein sequence ID" value="MDP1026814.1"/>
    <property type="molecule type" value="Genomic_DNA"/>
</dbReference>
<dbReference type="SUPFAM" id="SSF56935">
    <property type="entry name" value="Porins"/>
    <property type="match status" value="1"/>
</dbReference>
<keyword evidence="4" id="KW-0798">TonB box</keyword>
<dbReference type="InterPro" id="IPR037066">
    <property type="entry name" value="Plug_dom_sf"/>
</dbReference>
<evidence type="ECO:0000313" key="10">
    <source>
        <dbReference type="Proteomes" id="UP001230685"/>
    </source>
</evidence>
<reference evidence="9 10" key="1">
    <citation type="submission" date="2023-07" db="EMBL/GenBank/DDBJ databases">
        <authorList>
            <person name="Kim M.K."/>
        </authorList>
    </citation>
    <scope>NUCLEOTIDE SEQUENCE [LARGE SCALE GENOMIC DNA]</scope>
    <source>
        <strain evidence="9 10">KR1UV-12</strain>
    </source>
</reference>
<protein>
    <submittedName>
        <fullName evidence="9">TonB-dependent receptor</fullName>
    </submittedName>
</protein>
<organism evidence="9 10">
    <name type="scientific">Sphingomonas aurea</name>
    <dbReference type="NCBI Taxonomy" id="3063994"/>
    <lineage>
        <taxon>Bacteria</taxon>
        <taxon>Pseudomonadati</taxon>
        <taxon>Pseudomonadota</taxon>
        <taxon>Alphaproteobacteria</taxon>
        <taxon>Sphingomonadales</taxon>
        <taxon>Sphingomonadaceae</taxon>
        <taxon>Sphingomonas</taxon>
    </lineage>
</organism>
<dbReference type="PANTHER" id="PTHR40980">
    <property type="entry name" value="PLUG DOMAIN-CONTAINING PROTEIN"/>
    <property type="match status" value="1"/>
</dbReference>
<dbReference type="RefSeq" id="WP_305172445.1">
    <property type="nucleotide sequence ID" value="NZ_JAUUDS010000002.1"/>
</dbReference>
<dbReference type="Gene3D" id="2.40.170.20">
    <property type="entry name" value="TonB-dependent receptor, beta-barrel domain"/>
    <property type="match status" value="1"/>
</dbReference>
<dbReference type="Pfam" id="PF00593">
    <property type="entry name" value="TonB_dep_Rec_b-barrel"/>
    <property type="match status" value="1"/>
</dbReference>
<evidence type="ECO:0000256" key="3">
    <source>
        <dbReference type="ARBA" id="ARBA00023237"/>
    </source>
</evidence>
<feature type="compositionally biased region" description="Low complexity" evidence="5">
    <location>
        <begin position="26"/>
        <end position="38"/>
    </location>
</feature>
<evidence type="ECO:0000256" key="2">
    <source>
        <dbReference type="ARBA" id="ARBA00023136"/>
    </source>
</evidence>
<comment type="subcellular location">
    <subcellularLocation>
        <location evidence="1 4">Cell outer membrane</location>
    </subcellularLocation>
</comment>
<dbReference type="InterPro" id="IPR012910">
    <property type="entry name" value="Plug_dom"/>
</dbReference>
<comment type="caution">
    <text evidence="9">The sequence shown here is derived from an EMBL/GenBank/DDBJ whole genome shotgun (WGS) entry which is preliminary data.</text>
</comment>
<evidence type="ECO:0000256" key="1">
    <source>
        <dbReference type="ARBA" id="ARBA00004442"/>
    </source>
</evidence>
<dbReference type="PANTHER" id="PTHR40980:SF3">
    <property type="entry name" value="TONB-DEPENDENT RECEPTOR-LIKE BETA-BARREL DOMAIN-CONTAINING PROTEIN"/>
    <property type="match status" value="1"/>
</dbReference>
<feature type="chain" id="PRO_5045959494" evidence="6">
    <location>
        <begin position="23"/>
        <end position="995"/>
    </location>
</feature>
<evidence type="ECO:0000259" key="7">
    <source>
        <dbReference type="Pfam" id="PF00593"/>
    </source>
</evidence>
<feature type="signal peptide" evidence="6">
    <location>
        <begin position="1"/>
        <end position="22"/>
    </location>
</feature>
<dbReference type="InterPro" id="IPR036942">
    <property type="entry name" value="Beta-barrel_TonB_sf"/>
</dbReference>
<dbReference type="InterPro" id="IPR000531">
    <property type="entry name" value="Beta-barrel_TonB"/>
</dbReference>
<feature type="domain" description="TonB-dependent receptor-like beta-barrel" evidence="7">
    <location>
        <begin position="456"/>
        <end position="959"/>
    </location>
</feature>
<keyword evidence="9" id="KW-0675">Receptor</keyword>
<sequence>MKRFLLMASAAPFALLAMPASAQDATPQEQAQAAAPDAGVDEQAPVAQERATKSAQGRSPGTTATENLGTTEDSVADTSPENSTGSEIVVTGYRASLGSAQAVKRNSDAILDAVVAQDIGKLPDNTAAESLARVTGVQVNRYSDEVNQVLVRGLPDVATTFNGRDIFTAELRRSQLQDFPAGALAGLEVYKSGTADLLEPGLAGLINVRSRRPFDFTEKLVIAGGVRGTYNDQTKKFDPLGNILVSQRADTAIGEIGWLINASYSQSQYRNAVRWATGNVPTTLPDNVTVSPSSVGRAFRIPERVGVFNDSGKRWRPAVNASVQWKPAANLELYYDFLYQGYRGRGANDLFEASLLNNGAQLTNVVLREDKPDQVQTLTKVGGERGQAYRSTNVNNTNTYQAAGGAKWDVGRAHLSTDLAYTRSQYDSNEYSFDMSQTTAPTIDVNFFVDGGSAFSLPGYDRENPANYKWRGYYESTYLVKGSGWQWRGDLDLDTDIAFLPKFQFGFRYTDRDASLERGDRYAYTETLNIPLANTPAGALELTQDVFRGNAQGWTSWLMPTRSGIEGNSAALRQFSLEQLQKLVAANPSDGGYRDALARFQSQNVQLDPLRAFLAAEQTYAFYGQTKYEFDIGSFRVDGLVGARVVNTVGRYSGRGTIPVVVNGVVQRDANGIPVTAAADVQIKANYVDILPNASLRIRPTDKLQIRFGYTKTRTKPDFGQLNPAFSISPNLSPTTNPDGTPVTITDDPRFGAGLQGRPDYTGGGGNPNLVPLTSHNFDATVEYYFSSNASLTAAVFYRDLFGFTSNYTQRYRDPVYGLVQVDRPVNAGAGKIKGVEVGGQTFFDFLPGLLSGFGIQANATYLNGKQRFPTDLSPANSTPPFVAIPGLSKWSYNAALFYEKGKVSTRLSYNGRSRFLNGNNVVNGVYFGEGTEKITRLDFSFNYTPIKQVTLTFDAANLLAQPFRNFAQYGDDRYYPRDVRDEGRYYGLGARFRF</sequence>
<keyword evidence="6" id="KW-0732">Signal</keyword>
<comment type="similarity">
    <text evidence="4">Belongs to the TonB-dependent receptor family.</text>
</comment>
<evidence type="ECO:0000256" key="5">
    <source>
        <dbReference type="SAM" id="MobiDB-lite"/>
    </source>
</evidence>
<feature type="domain" description="TonB-dependent receptor plug" evidence="8">
    <location>
        <begin position="105"/>
        <end position="197"/>
    </location>
</feature>
<dbReference type="InterPro" id="IPR010104">
    <property type="entry name" value="TonB_rcpt_bac"/>
</dbReference>
<dbReference type="Gene3D" id="2.170.130.10">
    <property type="entry name" value="TonB-dependent receptor, plug domain"/>
    <property type="match status" value="1"/>
</dbReference>
<evidence type="ECO:0000259" key="8">
    <source>
        <dbReference type="Pfam" id="PF07715"/>
    </source>
</evidence>
<name>A0ABT9EIM3_9SPHN</name>
<dbReference type="Proteomes" id="UP001230685">
    <property type="component" value="Unassembled WGS sequence"/>
</dbReference>
<keyword evidence="10" id="KW-1185">Reference proteome</keyword>